<gene>
    <name evidence="12" type="ORF">AJ78_05311</name>
</gene>
<accession>A0A1J9PEB2</accession>
<dbReference type="SUPFAM" id="SSF81338">
    <property type="entry name" value="Aquaporin-like"/>
    <property type="match status" value="1"/>
</dbReference>
<dbReference type="PANTHER" id="PTHR19139:SF199">
    <property type="entry name" value="MIP17260P"/>
    <property type="match status" value="1"/>
</dbReference>
<dbReference type="GO" id="GO:0015250">
    <property type="term" value="F:water channel activity"/>
    <property type="evidence" value="ECO:0007669"/>
    <property type="project" value="TreeGrafter"/>
</dbReference>
<feature type="transmembrane region" description="Helical" evidence="11">
    <location>
        <begin position="159"/>
        <end position="181"/>
    </location>
</feature>
<dbReference type="AlphaFoldDB" id="A0A1J9PEB2"/>
<evidence type="ECO:0000313" key="13">
    <source>
        <dbReference type="Proteomes" id="UP000182235"/>
    </source>
</evidence>
<dbReference type="InterPro" id="IPR034294">
    <property type="entry name" value="Aquaporin_transptr"/>
</dbReference>
<feature type="transmembrane region" description="Helical" evidence="11">
    <location>
        <begin position="201"/>
        <end position="220"/>
    </location>
</feature>
<comment type="similarity">
    <text evidence="2 9">Belongs to the MIP/aquaporin (TC 1.A.8) family.</text>
</comment>
<evidence type="ECO:0000256" key="8">
    <source>
        <dbReference type="ARBA" id="ARBA00034651"/>
    </source>
</evidence>
<evidence type="ECO:0008006" key="14">
    <source>
        <dbReference type="Google" id="ProtNLM"/>
    </source>
</evidence>
<reference evidence="12 13" key="1">
    <citation type="submission" date="2015-07" db="EMBL/GenBank/DDBJ databases">
        <title>Emmonsia species relationships and genome sequence.</title>
        <authorList>
            <consortium name="The Broad Institute Genomics Platform"/>
            <person name="Cuomo C.A."/>
            <person name="Munoz J.F."/>
            <person name="Imamovic A."/>
            <person name="Priest M.E."/>
            <person name="Young S."/>
            <person name="Clay O.K."/>
            <person name="McEwen J.G."/>
        </authorList>
    </citation>
    <scope>NUCLEOTIDE SEQUENCE [LARGE SCALE GENOMIC DNA]</scope>
    <source>
        <strain evidence="12 13">UAMH 9510</strain>
    </source>
</reference>
<dbReference type="OrthoDB" id="3222at2759"/>
<dbReference type="Pfam" id="PF00230">
    <property type="entry name" value="MIP"/>
    <property type="match status" value="1"/>
</dbReference>
<evidence type="ECO:0000256" key="7">
    <source>
        <dbReference type="ARBA" id="ARBA00023136"/>
    </source>
</evidence>
<feature type="region of interest" description="Disordered" evidence="10">
    <location>
        <begin position="305"/>
        <end position="327"/>
    </location>
</feature>
<dbReference type="GO" id="GO:0005886">
    <property type="term" value="C:plasma membrane"/>
    <property type="evidence" value="ECO:0007669"/>
    <property type="project" value="TreeGrafter"/>
</dbReference>
<evidence type="ECO:0000256" key="6">
    <source>
        <dbReference type="ARBA" id="ARBA00022989"/>
    </source>
</evidence>
<evidence type="ECO:0000256" key="4">
    <source>
        <dbReference type="ARBA" id="ARBA00022692"/>
    </source>
</evidence>
<dbReference type="InterPro" id="IPR000425">
    <property type="entry name" value="MIP"/>
</dbReference>
<evidence type="ECO:0000256" key="9">
    <source>
        <dbReference type="RuleBase" id="RU000477"/>
    </source>
</evidence>
<comment type="caution">
    <text evidence="12">The sequence shown here is derived from an EMBL/GenBank/DDBJ whole genome shotgun (WGS) entry which is preliminary data.</text>
</comment>
<feature type="transmembrane region" description="Helical" evidence="11">
    <location>
        <begin position="272"/>
        <end position="292"/>
    </location>
</feature>
<evidence type="ECO:0000256" key="1">
    <source>
        <dbReference type="ARBA" id="ARBA00004141"/>
    </source>
</evidence>
<dbReference type="EMBL" id="LGRN01000226">
    <property type="protein sequence ID" value="OJD14346.1"/>
    <property type="molecule type" value="Genomic_DNA"/>
</dbReference>
<evidence type="ECO:0000313" key="12">
    <source>
        <dbReference type="EMBL" id="OJD14346.1"/>
    </source>
</evidence>
<dbReference type="Proteomes" id="UP000182235">
    <property type="component" value="Unassembled WGS sequence"/>
</dbReference>
<feature type="transmembrane region" description="Helical" evidence="11">
    <location>
        <begin position="113"/>
        <end position="133"/>
    </location>
</feature>
<feature type="compositionally biased region" description="Polar residues" evidence="10">
    <location>
        <begin position="1"/>
        <end position="13"/>
    </location>
</feature>
<dbReference type="FunFam" id="1.20.1080.10:FF:000014">
    <property type="entry name" value="Aquaporin 1"/>
    <property type="match status" value="1"/>
</dbReference>
<feature type="compositionally biased region" description="Polar residues" evidence="10">
    <location>
        <begin position="24"/>
        <end position="42"/>
    </location>
</feature>
<keyword evidence="3 9" id="KW-0813">Transport</keyword>
<proteinExistence type="inferred from homology"/>
<feature type="region of interest" description="Disordered" evidence="10">
    <location>
        <begin position="1"/>
        <end position="59"/>
    </location>
</feature>
<name>A0A1J9PEB2_9EURO</name>
<dbReference type="STRING" id="1447872.A0A1J9PEB2"/>
<feature type="transmembrane region" description="Helical" evidence="11">
    <location>
        <begin position="227"/>
        <end position="252"/>
    </location>
</feature>
<keyword evidence="7 11" id="KW-0472">Membrane</keyword>
<feature type="transmembrane region" description="Helical" evidence="11">
    <location>
        <begin position="72"/>
        <end position="93"/>
    </location>
</feature>
<keyword evidence="4 9" id="KW-0812">Transmembrane</keyword>
<comment type="catalytic activity">
    <reaction evidence="8">
        <text>H2O(in) = H2O(out)</text>
        <dbReference type="Rhea" id="RHEA:29667"/>
        <dbReference type="ChEBI" id="CHEBI:15377"/>
    </reaction>
</comment>
<evidence type="ECO:0000256" key="2">
    <source>
        <dbReference type="ARBA" id="ARBA00006175"/>
    </source>
</evidence>
<evidence type="ECO:0000256" key="3">
    <source>
        <dbReference type="ARBA" id="ARBA00022448"/>
    </source>
</evidence>
<protein>
    <recommendedName>
        <fullName evidence="14">Aquaporin</fullName>
    </recommendedName>
</protein>
<organism evidence="12 13">
    <name type="scientific">Emergomyces pasteurianus Ep9510</name>
    <dbReference type="NCBI Taxonomy" id="1447872"/>
    <lineage>
        <taxon>Eukaryota</taxon>
        <taxon>Fungi</taxon>
        <taxon>Dikarya</taxon>
        <taxon>Ascomycota</taxon>
        <taxon>Pezizomycotina</taxon>
        <taxon>Eurotiomycetes</taxon>
        <taxon>Eurotiomycetidae</taxon>
        <taxon>Onygenales</taxon>
        <taxon>Ajellomycetaceae</taxon>
        <taxon>Emergomyces</taxon>
    </lineage>
</organism>
<feature type="compositionally biased region" description="Polar residues" evidence="10">
    <location>
        <begin position="316"/>
        <end position="327"/>
    </location>
</feature>
<dbReference type="PRINTS" id="PR00783">
    <property type="entry name" value="MINTRINSICP"/>
</dbReference>
<keyword evidence="6 11" id="KW-1133">Transmembrane helix</keyword>
<dbReference type="InterPro" id="IPR023271">
    <property type="entry name" value="Aquaporin-like"/>
</dbReference>
<evidence type="ECO:0000256" key="11">
    <source>
        <dbReference type="SAM" id="Phobius"/>
    </source>
</evidence>
<keyword evidence="5" id="KW-0677">Repeat</keyword>
<dbReference type="Gene3D" id="1.20.1080.10">
    <property type="entry name" value="Glycerol uptake facilitator protein"/>
    <property type="match status" value="1"/>
</dbReference>
<keyword evidence="13" id="KW-1185">Reference proteome</keyword>
<sequence length="327" mass="34647">MEPTAVSYSNTTPAAEPYRGPIDNNPNGTTADYNPNPTTATPAASGEHHQSGKMSSHHDRLRRFKIADTPRNNIVATVGEFVGTFLFLFFPFASGLIASDTARPTGGAGDPLALLYTALGFGVSLAANVWIFYRVTGGMFNPAVTLALLLLGGIHPLRAVLVIVAQLLGGIAAAGVASALFPIPLTIGTRLGRGTSIAQGLFIEMFLTALLVIAIIMLAVEKHRATFLAPLGIGLAFFLTQLVGIPFTGASVNPARSLGPDVITRSFPGYHWIYWLGPVLGALVSVGWYWFLRALRFWTCNPGQDAGRKEDAESEGVTTATGPLNEP</sequence>
<comment type="subcellular location">
    <subcellularLocation>
        <location evidence="1">Membrane</location>
        <topology evidence="1">Multi-pass membrane protein</topology>
    </subcellularLocation>
</comment>
<evidence type="ECO:0000256" key="10">
    <source>
        <dbReference type="SAM" id="MobiDB-lite"/>
    </source>
</evidence>
<dbReference type="PANTHER" id="PTHR19139">
    <property type="entry name" value="AQUAPORIN TRANSPORTER"/>
    <property type="match status" value="1"/>
</dbReference>
<evidence type="ECO:0000256" key="5">
    <source>
        <dbReference type="ARBA" id="ARBA00022737"/>
    </source>
</evidence>